<evidence type="ECO:0000313" key="5">
    <source>
        <dbReference type="Proteomes" id="UP001050975"/>
    </source>
</evidence>
<evidence type="ECO:0000313" key="4">
    <source>
        <dbReference type="EMBL" id="GET41224.1"/>
    </source>
</evidence>
<dbReference type="InterPro" id="IPR008928">
    <property type="entry name" value="6-hairpin_glycosidase_sf"/>
</dbReference>
<dbReference type="GO" id="GO:0005975">
    <property type="term" value="P:carbohydrate metabolic process"/>
    <property type="evidence" value="ECO:0007669"/>
    <property type="project" value="InterPro"/>
</dbReference>
<dbReference type="InterPro" id="IPR013737">
    <property type="entry name" value="Bac_rhamnosid_N"/>
</dbReference>
<feature type="domain" description="Bacterial alpha-L-rhamnosidase N-terminal" evidence="2">
    <location>
        <begin position="82"/>
        <end position="221"/>
    </location>
</feature>
<dbReference type="SUPFAM" id="SSF49785">
    <property type="entry name" value="Galactose-binding domain-like"/>
    <property type="match status" value="1"/>
</dbReference>
<dbReference type="Proteomes" id="UP001050975">
    <property type="component" value="Unassembled WGS sequence"/>
</dbReference>
<sequence length="966" mass="110294">MKRRKFLHLTVGGAVGSIVINNQTPDTSALVKVQTHPTRPVEAKFIWYDNQGLGRNLYGLFRKSFQIQGNIKSALFSLFADTSYQLFVNGEFVEFGPVRFDPRFPLYDTHDITRYLRPGKNVIAVQVNYFGHKTFKSIPARAGWISWGTVELDSGKIISLHTEGESWRTKPDGAHWRYASKTSFALNTADLFDQSREELNWKDIDFQDNQWSKAVEIAKQETWGALAPRSIPYMSGKIISIPALANPLPLKKFEYWYSFSVPIPHFHEENKAEFSNFIAFTTWIYSPIDQVITAGVFWGESWLNGKEIPRGVESVNQSMRINQRWELRQGWNHLFGKVGAYYDILHQYFAIPQNKGIIFSADKNPNSVYTFKHSPVLKAAAFEKHLKDKPLPYSSEETLDEIGGWVLVTKDEKAHSPCRETSWDNYGEPFETLKPETLQGHVFRLRDYPHGFSLLMDMGHMHLGFPRIQLEGVRGAIIDLTYSEHLNPDKVHLRHTHFYSSGDRVLCSRDTVDWFPSHPRGMRYFKLTLRNTTADVTLKSVSLRLANYPVESKGWFRCSDPLLNQIWLMGQRTQAANMEDAFVDTPGRERGMYGRDTIIQYYVNLATFGDQALMQRCLELYGQSPDATGKFRAVYPNTGDYTIADFALNMVEGYCAYYQHTNDTHRIQTDWEAMMKNLQWFHNLADERNDLLLDVQWHIRQNIDPNYGFFGDPDIVKNYMDNTGIHCVFSCTYLIALQNAVVLAQAIGKTQDAQALQKRVNILTRTIPESFWNSQKGCFSDNLKRTTHSAHASLFAVRAGVVNATQLESIRKHVAHELRSLFVNGFDPSDGVFVSPSFAFYMLDGLYQAGLAATAENLMRQGWGWALAQGLKTCPEYFSVALSQSHAWSASPTYYLSKYVLGVHFPKAPNLDVVEIRVQTDSITQAEGAFPHPKGLIEVKWHTENGKRVFDTVKAPQGVQILLRQS</sequence>
<organism evidence="4 5">
    <name type="scientific">Microseira wollei NIES-4236</name>
    <dbReference type="NCBI Taxonomy" id="2530354"/>
    <lineage>
        <taxon>Bacteria</taxon>
        <taxon>Bacillati</taxon>
        <taxon>Cyanobacteriota</taxon>
        <taxon>Cyanophyceae</taxon>
        <taxon>Oscillatoriophycideae</taxon>
        <taxon>Aerosakkonematales</taxon>
        <taxon>Aerosakkonemataceae</taxon>
        <taxon>Microseira</taxon>
    </lineage>
</organism>
<evidence type="ECO:0008006" key="6">
    <source>
        <dbReference type="Google" id="ProtNLM"/>
    </source>
</evidence>
<dbReference type="Pfam" id="PF05592">
    <property type="entry name" value="Bac_rhamnosid"/>
    <property type="match status" value="1"/>
</dbReference>
<feature type="domain" description="Alpha-L-rhamnosidase six-hairpin glycosidase" evidence="3">
    <location>
        <begin position="552"/>
        <end position="900"/>
    </location>
</feature>
<dbReference type="InterPro" id="IPR008979">
    <property type="entry name" value="Galactose-bd-like_sf"/>
</dbReference>
<feature type="domain" description="Alpha-L-rhamnosidase concanavalin-like" evidence="1">
    <location>
        <begin position="454"/>
        <end position="533"/>
    </location>
</feature>
<keyword evidence="5" id="KW-1185">Reference proteome</keyword>
<dbReference type="SUPFAM" id="SSF48208">
    <property type="entry name" value="Six-hairpin glycosidases"/>
    <property type="match status" value="1"/>
</dbReference>
<reference evidence="4" key="1">
    <citation type="submission" date="2019-10" db="EMBL/GenBank/DDBJ databases">
        <title>Draft genome sequece of Microseira wollei NIES-4236.</title>
        <authorList>
            <person name="Yamaguchi H."/>
            <person name="Suzuki S."/>
            <person name="Kawachi M."/>
        </authorList>
    </citation>
    <scope>NUCLEOTIDE SEQUENCE</scope>
    <source>
        <strain evidence="4">NIES-4236</strain>
    </source>
</reference>
<dbReference type="Gene3D" id="1.50.10.10">
    <property type="match status" value="1"/>
</dbReference>
<comment type="caution">
    <text evidence="4">The sequence shown here is derived from an EMBL/GenBank/DDBJ whole genome shotgun (WGS) entry which is preliminary data.</text>
</comment>
<dbReference type="RefSeq" id="WP_226587444.1">
    <property type="nucleotide sequence ID" value="NZ_BLAY01000114.1"/>
</dbReference>
<evidence type="ECO:0000259" key="1">
    <source>
        <dbReference type="Pfam" id="PF05592"/>
    </source>
</evidence>
<dbReference type="Gene3D" id="2.60.420.10">
    <property type="entry name" value="Maltose phosphorylase, domain 3"/>
    <property type="match status" value="1"/>
</dbReference>
<evidence type="ECO:0000259" key="3">
    <source>
        <dbReference type="Pfam" id="PF17389"/>
    </source>
</evidence>
<proteinExistence type="predicted"/>
<protein>
    <recommendedName>
        <fullName evidence="6">Alpha-L-rhamnosidase</fullName>
    </recommendedName>
</protein>
<dbReference type="PANTHER" id="PTHR34987:SF2">
    <property type="entry name" value="B, PUTATIVE (AFU_ORTHOLOGUE AFUA_7G05040)-RELATED"/>
    <property type="match status" value="1"/>
</dbReference>
<dbReference type="Gene3D" id="2.60.120.260">
    <property type="entry name" value="Galactose-binding domain-like"/>
    <property type="match status" value="3"/>
</dbReference>
<evidence type="ECO:0000259" key="2">
    <source>
        <dbReference type="Pfam" id="PF08531"/>
    </source>
</evidence>
<dbReference type="InterPro" id="IPR012341">
    <property type="entry name" value="6hp_glycosidase-like_sf"/>
</dbReference>
<dbReference type="EMBL" id="BLAY01000114">
    <property type="protein sequence ID" value="GET41224.1"/>
    <property type="molecule type" value="Genomic_DNA"/>
</dbReference>
<dbReference type="InterPro" id="IPR008902">
    <property type="entry name" value="Rhamnosid_concanavalin"/>
</dbReference>
<name>A0AAV3XFQ5_9CYAN</name>
<dbReference type="PANTHER" id="PTHR34987">
    <property type="entry name" value="C, PUTATIVE (AFU_ORTHOLOGUE AFUA_3G02880)-RELATED"/>
    <property type="match status" value="1"/>
</dbReference>
<dbReference type="Pfam" id="PF17389">
    <property type="entry name" value="Bac_rhamnosid6H"/>
    <property type="match status" value="1"/>
</dbReference>
<gene>
    <name evidence="4" type="ORF">MiSe_60360</name>
</gene>
<dbReference type="InterPro" id="IPR035396">
    <property type="entry name" value="Bac_rhamnosid6H"/>
</dbReference>
<accession>A0AAV3XFQ5</accession>
<dbReference type="Pfam" id="PF08531">
    <property type="entry name" value="Bac_rhamnosid_N"/>
    <property type="match status" value="1"/>
</dbReference>
<dbReference type="AlphaFoldDB" id="A0AAV3XFQ5"/>